<comment type="similarity">
    <text evidence="2 8">Belongs to the Aux/IAA family.</text>
</comment>
<comment type="subcellular location">
    <subcellularLocation>
        <location evidence="1 8">Nucleus</location>
    </subcellularLocation>
</comment>
<organism evidence="10 11">
    <name type="scientific">Hibiscus sabdariffa</name>
    <name type="common">roselle</name>
    <dbReference type="NCBI Taxonomy" id="183260"/>
    <lineage>
        <taxon>Eukaryota</taxon>
        <taxon>Viridiplantae</taxon>
        <taxon>Streptophyta</taxon>
        <taxon>Embryophyta</taxon>
        <taxon>Tracheophyta</taxon>
        <taxon>Spermatophyta</taxon>
        <taxon>Magnoliopsida</taxon>
        <taxon>eudicotyledons</taxon>
        <taxon>Gunneridae</taxon>
        <taxon>Pentapetalae</taxon>
        <taxon>rosids</taxon>
        <taxon>malvids</taxon>
        <taxon>Malvales</taxon>
        <taxon>Malvaceae</taxon>
        <taxon>Malvoideae</taxon>
        <taxon>Hibiscus</taxon>
    </lineage>
</organism>
<evidence type="ECO:0000256" key="1">
    <source>
        <dbReference type="ARBA" id="ARBA00004123"/>
    </source>
</evidence>
<reference evidence="10 11" key="1">
    <citation type="journal article" date="2024" name="G3 (Bethesda)">
        <title>Genome assembly of Hibiscus sabdariffa L. provides insights into metabolisms of medicinal natural products.</title>
        <authorList>
            <person name="Kim T."/>
        </authorList>
    </citation>
    <scope>NUCLEOTIDE SEQUENCE [LARGE SCALE GENOMIC DNA]</scope>
    <source>
        <strain evidence="10">TK-2024</strain>
        <tissue evidence="10">Old leaves</tissue>
    </source>
</reference>
<dbReference type="Proteomes" id="UP001472677">
    <property type="component" value="Unassembled WGS sequence"/>
</dbReference>
<name>A0ABR1ZFK9_9ROSI</name>
<accession>A0ABR1ZFK9</accession>
<proteinExistence type="inferred from homology"/>
<dbReference type="PANTHER" id="PTHR31734:SF94">
    <property type="entry name" value="AUXIN-RESPONSIVE PROTEIN IAA30"/>
    <property type="match status" value="1"/>
</dbReference>
<evidence type="ECO:0000256" key="3">
    <source>
        <dbReference type="ARBA" id="ARBA00022491"/>
    </source>
</evidence>
<comment type="caution">
    <text evidence="10">The sequence shown here is derived from an EMBL/GenBank/DDBJ whole genome shotgun (WGS) entry which is preliminary data.</text>
</comment>
<sequence length="175" mass="19818">MGRARATSSSSSIDSTHHFAFSSTASSSSSSSSPQRDLSTDLRLGLSISIIPPYAREPPSEWQPTKAVPVARQAVAEEEYECNSSTFFVKVYMEGIPIGRKLDLLAHESYYDLIRTLEHMFHTNIIWAEAEVDGDKYEKYHVLTYEDKEGDWMMVGDVPWEMFLSAVRRLKIGRC</sequence>
<keyword evidence="7 8" id="KW-0927">Auxin signaling pathway</keyword>
<dbReference type="EMBL" id="JBBPBM010002328">
    <property type="protein sequence ID" value="KAK8479240.1"/>
    <property type="molecule type" value="Genomic_DNA"/>
</dbReference>
<dbReference type="SUPFAM" id="SSF54277">
    <property type="entry name" value="CAD &amp; PB1 domains"/>
    <property type="match status" value="1"/>
</dbReference>
<feature type="domain" description="PB1" evidence="9">
    <location>
        <begin position="86"/>
        <end position="175"/>
    </location>
</feature>
<keyword evidence="11" id="KW-1185">Reference proteome</keyword>
<keyword evidence="5 8" id="KW-0804">Transcription</keyword>
<evidence type="ECO:0000256" key="2">
    <source>
        <dbReference type="ARBA" id="ARBA00006728"/>
    </source>
</evidence>
<dbReference type="PANTHER" id="PTHR31734">
    <property type="entry name" value="AUXIN-RESPONSIVE PROTEIN IAA17"/>
    <property type="match status" value="1"/>
</dbReference>
<keyword evidence="4 8" id="KW-0805">Transcription regulation</keyword>
<dbReference type="InterPro" id="IPR003311">
    <property type="entry name" value="AUX_IAA"/>
</dbReference>
<dbReference type="Gene3D" id="3.10.20.90">
    <property type="entry name" value="Phosphatidylinositol 3-kinase Catalytic Subunit, Chain A, domain 1"/>
    <property type="match status" value="1"/>
</dbReference>
<comment type="subunit">
    <text evidence="8">Homodimers and heterodimers.</text>
</comment>
<dbReference type="PROSITE" id="PS51745">
    <property type="entry name" value="PB1"/>
    <property type="match status" value="1"/>
</dbReference>
<evidence type="ECO:0000256" key="6">
    <source>
        <dbReference type="ARBA" id="ARBA00023242"/>
    </source>
</evidence>
<dbReference type="InterPro" id="IPR033389">
    <property type="entry name" value="AUX/IAA_dom"/>
</dbReference>
<protein>
    <recommendedName>
        <fullName evidence="8">Auxin-responsive protein</fullName>
    </recommendedName>
</protein>
<dbReference type="InterPro" id="IPR053793">
    <property type="entry name" value="PB1-like"/>
</dbReference>
<comment type="function">
    <text evidence="8">Aux/IAA proteins are short-lived transcriptional factors that function as repressors of early auxin response genes at low auxin concentrations.</text>
</comment>
<gene>
    <name evidence="10" type="ORF">V6N12_008370</name>
</gene>
<dbReference type="Pfam" id="PF02309">
    <property type="entry name" value="AUX_IAA"/>
    <property type="match status" value="1"/>
</dbReference>
<evidence type="ECO:0000313" key="10">
    <source>
        <dbReference type="EMBL" id="KAK8479240.1"/>
    </source>
</evidence>
<keyword evidence="6 8" id="KW-0539">Nucleus</keyword>
<evidence type="ECO:0000259" key="9">
    <source>
        <dbReference type="PROSITE" id="PS51745"/>
    </source>
</evidence>
<evidence type="ECO:0000256" key="7">
    <source>
        <dbReference type="ARBA" id="ARBA00023294"/>
    </source>
</evidence>
<evidence type="ECO:0000313" key="11">
    <source>
        <dbReference type="Proteomes" id="UP001472677"/>
    </source>
</evidence>
<evidence type="ECO:0000256" key="8">
    <source>
        <dbReference type="RuleBase" id="RU004549"/>
    </source>
</evidence>
<evidence type="ECO:0000256" key="4">
    <source>
        <dbReference type="ARBA" id="ARBA00023015"/>
    </source>
</evidence>
<keyword evidence="3 8" id="KW-0678">Repressor</keyword>
<evidence type="ECO:0000256" key="5">
    <source>
        <dbReference type="ARBA" id="ARBA00023163"/>
    </source>
</evidence>